<dbReference type="Pfam" id="PF07883">
    <property type="entry name" value="Cupin_2"/>
    <property type="match status" value="1"/>
</dbReference>
<dbReference type="SUPFAM" id="SSF51182">
    <property type="entry name" value="RmlC-like cupins"/>
    <property type="match status" value="1"/>
</dbReference>
<dbReference type="RefSeq" id="WP_052446267.1">
    <property type="nucleotide sequence ID" value="NZ_FNGU01000003.1"/>
</dbReference>
<dbReference type="EMBL" id="FNGU01000003">
    <property type="protein sequence ID" value="SDL97252.1"/>
    <property type="molecule type" value="Genomic_DNA"/>
</dbReference>
<feature type="domain" description="Cupin type-2" evidence="2">
    <location>
        <begin position="23"/>
        <end position="93"/>
    </location>
</feature>
<evidence type="ECO:0000313" key="4">
    <source>
        <dbReference type="Proteomes" id="UP000182146"/>
    </source>
</evidence>
<reference evidence="3 4" key="1">
    <citation type="submission" date="2016-10" db="EMBL/GenBank/DDBJ databases">
        <authorList>
            <person name="de Groot N.N."/>
        </authorList>
    </citation>
    <scope>NUCLEOTIDE SEQUENCE [LARGE SCALE GENOMIC DNA]</scope>
    <source>
        <strain evidence="3 4">DSM 17813</strain>
    </source>
</reference>
<dbReference type="AlphaFoldDB" id="A0A1G9PEG5"/>
<dbReference type="InterPro" id="IPR014710">
    <property type="entry name" value="RmlC-like_jellyroll"/>
</dbReference>
<dbReference type="InterPro" id="IPR011051">
    <property type="entry name" value="RmlC_Cupin_sf"/>
</dbReference>
<dbReference type="Proteomes" id="UP000182146">
    <property type="component" value="Unassembled WGS sequence"/>
</dbReference>
<feature type="region of interest" description="Disordered" evidence="1">
    <location>
        <begin position="103"/>
        <end position="124"/>
    </location>
</feature>
<dbReference type="STRING" id="392333.SAMN05660860_01574"/>
<feature type="region of interest" description="Disordered" evidence="1">
    <location>
        <begin position="61"/>
        <end position="81"/>
    </location>
</feature>
<evidence type="ECO:0000313" key="3">
    <source>
        <dbReference type="EMBL" id="SDL97252.1"/>
    </source>
</evidence>
<organism evidence="3 4">
    <name type="scientific">Geoalkalibacter ferrihydriticus</name>
    <dbReference type="NCBI Taxonomy" id="392333"/>
    <lineage>
        <taxon>Bacteria</taxon>
        <taxon>Pseudomonadati</taxon>
        <taxon>Thermodesulfobacteriota</taxon>
        <taxon>Desulfuromonadia</taxon>
        <taxon>Desulfuromonadales</taxon>
        <taxon>Geoalkalibacteraceae</taxon>
        <taxon>Geoalkalibacter</taxon>
    </lineage>
</organism>
<proteinExistence type="predicted"/>
<dbReference type="OrthoDB" id="5405980at2"/>
<evidence type="ECO:0000259" key="2">
    <source>
        <dbReference type="Pfam" id="PF07883"/>
    </source>
</evidence>
<feature type="compositionally biased region" description="Basic and acidic residues" evidence="1">
    <location>
        <begin position="111"/>
        <end position="124"/>
    </location>
</feature>
<gene>
    <name evidence="3" type="ORF">SAMN05660860_01574</name>
</gene>
<dbReference type="CDD" id="cd02208">
    <property type="entry name" value="cupin_RmlC-like"/>
    <property type="match status" value="1"/>
</dbReference>
<dbReference type="InterPro" id="IPR013096">
    <property type="entry name" value="Cupin_2"/>
</dbReference>
<protein>
    <submittedName>
        <fullName evidence="3">Cupin domain-containing protein</fullName>
    </submittedName>
</protein>
<dbReference type="Gene3D" id="2.60.120.10">
    <property type="entry name" value="Jelly Rolls"/>
    <property type="match status" value="1"/>
</dbReference>
<evidence type="ECO:0000256" key="1">
    <source>
        <dbReference type="SAM" id="MobiDB-lite"/>
    </source>
</evidence>
<name>A0A1G9PEG5_9BACT</name>
<sequence length="124" mass="13761">MAQPYKISAKKVVAQTDDLRVSEMTLAVGEEIPWHMHSLVSDTFYCLEGAARLQTREAPEGRLYRPGDSATLPPGEPHRVSNAGQGVCRVLLIQGIGHYDFLATEPPLTDNEEKPPTDHRRNDP</sequence>
<accession>A0A1G9PEG5</accession>